<dbReference type="OMA" id="PIQNDER"/>
<dbReference type="VEuPathDB" id="FungiDB:HMPREF1544_01090"/>
<dbReference type="GO" id="GO:0003723">
    <property type="term" value="F:RNA binding"/>
    <property type="evidence" value="ECO:0007669"/>
    <property type="project" value="UniProtKB-KW"/>
</dbReference>
<dbReference type="InParanoid" id="S2JUA8"/>
<dbReference type="InterPro" id="IPR016197">
    <property type="entry name" value="Chromo-like_dom_sf"/>
</dbReference>
<organism evidence="9 10">
    <name type="scientific">Mucor circinelloides f. circinelloides (strain 1006PhL)</name>
    <name type="common">Mucormycosis agent</name>
    <name type="synonym">Calyptromyces circinelloides</name>
    <dbReference type="NCBI Taxonomy" id="1220926"/>
    <lineage>
        <taxon>Eukaryota</taxon>
        <taxon>Fungi</taxon>
        <taxon>Fungi incertae sedis</taxon>
        <taxon>Mucoromycota</taxon>
        <taxon>Mucoromycotina</taxon>
        <taxon>Mucoromycetes</taxon>
        <taxon>Mucorales</taxon>
        <taxon>Mucorineae</taxon>
        <taxon>Mucoraceae</taxon>
        <taxon>Mucor</taxon>
    </lineage>
</organism>
<dbReference type="InterPro" id="IPR023780">
    <property type="entry name" value="Chromo_domain"/>
</dbReference>
<dbReference type="InterPro" id="IPR023779">
    <property type="entry name" value="Chromodomain_CS"/>
</dbReference>
<evidence type="ECO:0000259" key="8">
    <source>
        <dbReference type="PROSITE" id="PS50013"/>
    </source>
</evidence>
<sequence>MQGISHDESTEEAKRFTAVSLKLEKAEKAFKMLFGQENTLVPNKTPLFQWRGHIFNKNKSVYRTVEDCLDQFERVLFAHRLGLEENWRRLVPARLSTNMARWYAKCMTVGNFTLWTTFRIAVSNKYGRNQADIKEEAREKLARLLYDKANSFELFIENFQELKAQAEITDEDCLVRYLFKALPQELAQATKFYLNNNADKDEITADFAIKKVVATFEALFKQKWQDEGIMERKKGNFFDKKKTSINKRYREKVSSGASDKSKMICKYHPGLTGHSTENCLMNQDDKKKIDKIFKKSGKDVKFCYTWCKAPNYKKGEHECSGVAKNKKRKTNDKIVPTNMDVDTTDAESETDGENDSHLTFSALAIEDKQDQYNQHCTLKTYFLLDTGASFSCISPALADKLKIKLNKDNFGTIKTCQRDNVVERMGSTEEKIKLIYNSRVCHANLEVFDIFNGLYVVIGMDLITQLGITISNLAMDWDDDNNIEIPPIDPEPYTPNQKQIPPIDPEPYTPNNQPYGTKEERERLLTEVMMPLLEAKKQIDPKSHCTLPGSTLKLHVLEEEKHKMFRAQWPLEEKVKPVVKAQIAKWLENGVIERAPPGNPYNSPLFPVRKKNAQGEYSGDSRVVMDCRLVNSALNPARSDRFPLPLISELHRKMSKHSVYTVVDLSQCFHSFAIHPKSRKYLSFTDPTTGLQVMYAKAPMGLTPLSSFVQRQLTNLFADLNHVTTNFIDDITLTAPLDAIKNVPDITKVWTQEHTTAIKQIQQLMVNAPVLSAPDMAHDIHLVTDSSSAYGIGACLYQVKKKRVYYLGFIARKLTPIDNEWLWGKKFHLYVDNKGLLYLHSQEKLTRMIENFYETIFELDFDITFCAGIHNILADRLSRIFDYEKRKMENNSDTDIEGNSNKKTKLHTNAEESEIANHPVDLKESSSVGQEKDDQQTDQTIAKDQAKASDTDKASNSQDLFIYASHLDIYEQPKNESEKKTLLEKAHLLGHFGVTAMEQVIHEEYQMHWTGLLPAIREQIVKTKEADNAYFKKRHKILEKPFPVGSSVMIKNVDKNKKTDPNYEGPYSVYGYTKNGSYILQDKSEAFLSRDIPTSHIKLISEEGILPEEKQHVYVVESILNHKGEAPNHEYLVRWEGYDSSWDSWEPPSMFDDKKATEETYWSRRNAGQSTSKKGKRNILPKSSNQRKIESRQEKSVRRKARIAAVSKK</sequence>
<dbReference type="OrthoDB" id="2239428at2759"/>
<evidence type="ECO:0000256" key="4">
    <source>
        <dbReference type="ARBA" id="ARBA00022884"/>
    </source>
</evidence>
<feature type="region of interest" description="Disordered" evidence="7">
    <location>
        <begin position="484"/>
        <end position="517"/>
    </location>
</feature>
<dbReference type="GO" id="GO:0005634">
    <property type="term" value="C:nucleus"/>
    <property type="evidence" value="ECO:0007669"/>
    <property type="project" value="UniProtKB-SubCell"/>
</dbReference>
<dbReference type="InterPro" id="IPR043128">
    <property type="entry name" value="Rev_trsase/Diguanyl_cyclase"/>
</dbReference>
<proteinExistence type="predicted"/>
<dbReference type="Gene3D" id="3.30.70.270">
    <property type="match status" value="1"/>
</dbReference>
<gene>
    <name evidence="9" type="ORF">HMPREF1544_01090</name>
</gene>
<dbReference type="SUPFAM" id="SSF54160">
    <property type="entry name" value="Chromo domain-like"/>
    <property type="match status" value="1"/>
</dbReference>
<dbReference type="SMART" id="SM00298">
    <property type="entry name" value="CHROMO"/>
    <property type="match status" value="1"/>
</dbReference>
<feature type="compositionally biased region" description="Polar residues" evidence="7">
    <location>
        <begin position="891"/>
        <end position="901"/>
    </location>
</feature>
<keyword evidence="3" id="KW-0460">Magnesium</keyword>
<keyword evidence="2" id="KW-0645">Protease</keyword>
<dbReference type="PROSITE" id="PS50013">
    <property type="entry name" value="CHROMO_2"/>
    <property type="match status" value="1"/>
</dbReference>
<dbReference type="InterPro" id="IPR041577">
    <property type="entry name" value="RT_RNaseH_2"/>
</dbReference>
<feature type="domain" description="Chromo" evidence="8">
    <location>
        <begin position="1114"/>
        <end position="1173"/>
    </location>
</feature>
<evidence type="ECO:0000256" key="2">
    <source>
        <dbReference type="ARBA" id="ARBA00022750"/>
    </source>
</evidence>
<protein>
    <recommendedName>
        <fullName evidence="8">Chromo domain-containing protein</fullName>
    </recommendedName>
</protein>
<evidence type="ECO:0000256" key="3">
    <source>
        <dbReference type="ARBA" id="ARBA00022842"/>
    </source>
</evidence>
<evidence type="ECO:0000313" key="9">
    <source>
        <dbReference type="EMBL" id="EPB92027.1"/>
    </source>
</evidence>
<reference evidence="10" key="1">
    <citation type="submission" date="2013-05" db="EMBL/GenBank/DDBJ databases">
        <title>The Genome sequence of Mucor circinelloides f. circinelloides 1006PhL.</title>
        <authorList>
            <consortium name="The Broad Institute Genomics Platform"/>
            <person name="Cuomo C."/>
            <person name="Earl A."/>
            <person name="Findley K."/>
            <person name="Lee S.C."/>
            <person name="Walker B."/>
            <person name="Young S."/>
            <person name="Zeng Q."/>
            <person name="Gargeya S."/>
            <person name="Fitzgerald M."/>
            <person name="Haas B."/>
            <person name="Abouelleil A."/>
            <person name="Allen A.W."/>
            <person name="Alvarado L."/>
            <person name="Arachchi H.M."/>
            <person name="Berlin A.M."/>
            <person name="Chapman S.B."/>
            <person name="Gainer-Dewar J."/>
            <person name="Goldberg J."/>
            <person name="Griggs A."/>
            <person name="Gujja S."/>
            <person name="Hansen M."/>
            <person name="Howarth C."/>
            <person name="Imamovic A."/>
            <person name="Ireland A."/>
            <person name="Larimer J."/>
            <person name="McCowan C."/>
            <person name="Murphy C."/>
            <person name="Pearson M."/>
            <person name="Poon T.W."/>
            <person name="Priest M."/>
            <person name="Roberts A."/>
            <person name="Saif S."/>
            <person name="Shea T."/>
            <person name="Sisk P."/>
            <person name="Sykes S."/>
            <person name="Wortman J."/>
            <person name="Nusbaum C."/>
            <person name="Birren B."/>
        </authorList>
    </citation>
    <scope>NUCLEOTIDE SEQUENCE [LARGE SCALE GENOMIC DNA]</scope>
    <source>
        <strain evidence="10">1006PhL</strain>
    </source>
</reference>
<dbReference type="GO" id="GO:0015074">
    <property type="term" value="P:DNA integration"/>
    <property type="evidence" value="ECO:0007669"/>
    <property type="project" value="UniProtKB-KW"/>
</dbReference>
<dbReference type="SUPFAM" id="SSF50630">
    <property type="entry name" value="Acid proteases"/>
    <property type="match status" value="1"/>
</dbReference>
<name>S2JUA8_MUCC1</name>
<keyword evidence="2" id="KW-0378">Hydrolase</keyword>
<feature type="region of interest" description="Disordered" evidence="7">
    <location>
        <begin position="890"/>
        <end position="953"/>
    </location>
</feature>
<dbReference type="EMBL" id="KE123903">
    <property type="protein sequence ID" value="EPB92027.1"/>
    <property type="molecule type" value="Genomic_DNA"/>
</dbReference>
<evidence type="ECO:0000313" key="10">
    <source>
        <dbReference type="Proteomes" id="UP000014254"/>
    </source>
</evidence>
<dbReference type="PANTHER" id="PTHR33064:SF37">
    <property type="entry name" value="RIBONUCLEASE H"/>
    <property type="match status" value="1"/>
</dbReference>
<feature type="region of interest" description="Disordered" evidence="7">
    <location>
        <begin position="1163"/>
        <end position="1209"/>
    </location>
</feature>
<evidence type="ECO:0000256" key="1">
    <source>
        <dbReference type="ARBA" id="ARBA00004123"/>
    </source>
</evidence>
<dbReference type="Gene3D" id="3.10.10.10">
    <property type="entry name" value="HIV Type 1 Reverse Transcriptase, subunit A, domain 1"/>
    <property type="match status" value="1"/>
</dbReference>
<dbReference type="STRING" id="1220926.S2JUA8"/>
<dbReference type="Proteomes" id="UP000014254">
    <property type="component" value="Unassembled WGS sequence"/>
</dbReference>
<feature type="compositionally biased region" description="Basic residues" evidence="7">
    <location>
        <begin position="1197"/>
        <end position="1209"/>
    </location>
</feature>
<dbReference type="CDD" id="cd01647">
    <property type="entry name" value="RT_LTR"/>
    <property type="match status" value="1"/>
</dbReference>
<dbReference type="InterPro" id="IPR043502">
    <property type="entry name" value="DNA/RNA_pol_sf"/>
</dbReference>
<keyword evidence="4" id="KW-0694">RNA-binding</keyword>
<keyword evidence="10" id="KW-1185">Reference proteome</keyword>
<dbReference type="PANTHER" id="PTHR33064">
    <property type="entry name" value="POL PROTEIN"/>
    <property type="match status" value="1"/>
</dbReference>
<dbReference type="Pfam" id="PF00385">
    <property type="entry name" value="Chromo"/>
    <property type="match status" value="1"/>
</dbReference>
<keyword evidence="6" id="KW-0539">Nucleus</keyword>
<keyword evidence="2" id="KW-0064">Aspartyl protease</keyword>
<comment type="subcellular location">
    <subcellularLocation>
        <location evidence="1">Nucleus</location>
    </subcellularLocation>
</comment>
<evidence type="ECO:0000256" key="6">
    <source>
        <dbReference type="ARBA" id="ARBA00023242"/>
    </source>
</evidence>
<feature type="compositionally biased region" description="Basic and acidic residues" evidence="7">
    <location>
        <begin position="1187"/>
        <end position="1196"/>
    </location>
</feature>
<feature type="compositionally biased region" description="Basic and acidic residues" evidence="7">
    <location>
        <begin position="920"/>
        <end position="935"/>
    </location>
</feature>
<dbReference type="PROSITE" id="PS00598">
    <property type="entry name" value="CHROMO_1"/>
    <property type="match status" value="1"/>
</dbReference>
<dbReference type="InterPro" id="IPR021109">
    <property type="entry name" value="Peptidase_aspartic_dom_sf"/>
</dbReference>
<dbReference type="GO" id="GO:0006508">
    <property type="term" value="P:proteolysis"/>
    <property type="evidence" value="ECO:0007669"/>
    <property type="project" value="InterPro"/>
</dbReference>
<dbReference type="eggNOG" id="KOG0017">
    <property type="taxonomic scope" value="Eukaryota"/>
</dbReference>
<dbReference type="AlphaFoldDB" id="S2JUA8"/>
<dbReference type="Gene3D" id="2.40.50.40">
    <property type="match status" value="1"/>
</dbReference>
<dbReference type="InterPro" id="IPR051320">
    <property type="entry name" value="Viral_Replic_Matur_Polypro"/>
</dbReference>
<dbReference type="InterPro" id="IPR000953">
    <property type="entry name" value="Chromo/chromo_shadow_dom"/>
</dbReference>
<evidence type="ECO:0000256" key="5">
    <source>
        <dbReference type="ARBA" id="ARBA00022908"/>
    </source>
</evidence>
<accession>S2JUA8</accession>
<dbReference type="Pfam" id="PF17919">
    <property type="entry name" value="RT_RNaseH_2"/>
    <property type="match status" value="1"/>
</dbReference>
<dbReference type="SUPFAM" id="SSF56672">
    <property type="entry name" value="DNA/RNA polymerases"/>
    <property type="match status" value="1"/>
</dbReference>
<dbReference type="Gene3D" id="2.40.70.10">
    <property type="entry name" value="Acid Proteases"/>
    <property type="match status" value="1"/>
</dbReference>
<evidence type="ECO:0000256" key="7">
    <source>
        <dbReference type="SAM" id="MobiDB-lite"/>
    </source>
</evidence>
<dbReference type="GO" id="GO:0004190">
    <property type="term" value="F:aspartic-type endopeptidase activity"/>
    <property type="evidence" value="ECO:0007669"/>
    <property type="project" value="UniProtKB-KW"/>
</dbReference>
<feature type="compositionally biased region" description="Basic and acidic residues" evidence="7">
    <location>
        <begin position="944"/>
        <end position="953"/>
    </location>
</feature>
<keyword evidence="5" id="KW-0229">DNA integration</keyword>
<dbReference type="InterPro" id="IPR001969">
    <property type="entry name" value="Aspartic_peptidase_AS"/>
</dbReference>
<dbReference type="PROSITE" id="PS00141">
    <property type="entry name" value="ASP_PROTEASE"/>
    <property type="match status" value="1"/>
</dbReference>